<protein>
    <recommendedName>
        <fullName evidence="6">Extracellular membrane protein CFEM domain-containing protein</fullName>
    </recommendedName>
</protein>
<keyword evidence="3" id="KW-0732">Signal</keyword>
<keyword evidence="2" id="KW-1133">Transmembrane helix</keyword>
<reference evidence="4" key="1">
    <citation type="journal article" date="2020" name="Stud. Mycol.">
        <title>101 Dothideomycetes genomes: a test case for predicting lifestyles and emergence of pathogens.</title>
        <authorList>
            <person name="Haridas S."/>
            <person name="Albert R."/>
            <person name="Binder M."/>
            <person name="Bloem J."/>
            <person name="Labutti K."/>
            <person name="Salamov A."/>
            <person name="Andreopoulos B."/>
            <person name="Baker S."/>
            <person name="Barry K."/>
            <person name="Bills G."/>
            <person name="Bluhm B."/>
            <person name="Cannon C."/>
            <person name="Castanera R."/>
            <person name="Culley D."/>
            <person name="Daum C."/>
            <person name="Ezra D."/>
            <person name="Gonzalez J."/>
            <person name="Henrissat B."/>
            <person name="Kuo A."/>
            <person name="Liang C."/>
            <person name="Lipzen A."/>
            <person name="Lutzoni F."/>
            <person name="Magnuson J."/>
            <person name="Mondo S."/>
            <person name="Nolan M."/>
            <person name="Ohm R."/>
            <person name="Pangilinan J."/>
            <person name="Park H.-J."/>
            <person name="Ramirez L."/>
            <person name="Alfaro M."/>
            <person name="Sun H."/>
            <person name="Tritt A."/>
            <person name="Yoshinaga Y."/>
            <person name="Zwiers L.-H."/>
            <person name="Turgeon B."/>
            <person name="Goodwin S."/>
            <person name="Spatafora J."/>
            <person name="Crous P."/>
            <person name="Grigoriev I."/>
        </authorList>
    </citation>
    <scope>NUCLEOTIDE SEQUENCE</scope>
    <source>
        <strain evidence="4">CBS 113979</strain>
    </source>
</reference>
<keyword evidence="2" id="KW-0472">Membrane</keyword>
<feature type="region of interest" description="Disordered" evidence="1">
    <location>
        <begin position="127"/>
        <end position="148"/>
    </location>
</feature>
<feature type="signal peptide" evidence="3">
    <location>
        <begin position="1"/>
        <end position="17"/>
    </location>
</feature>
<proteinExistence type="predicted"/>
<evidence type="ECO:0000256" key="1">
    <source>
        <dbReference type="SAM" id="MobiDB-lite"/>
    </source>
</evidence>
<evidence type="ECO:0000313" key="5">
    <source>
        <dbReference type="Proteomes" id="UP000800041"/>
    </source>
</evidence>
<dbReference type="EMBL" id="ML977150">
    <property type="protein sequence ID" value="KAF1987899.1"/>
    <property type="molecule type" value="Genomic_DNA"/>
</dbReference>
<evidence type="ECO:0008006" key="6">
    <source>
        <dbReference type="Google" id="ProtNLM"/>
    </source>
</evidence>
<evidence type="ECO:0000256" key="3">
    <source>
        <dbReference type="SAM" id="SignalP"/>
    </source>
</evidence>
<keyword evidence="5" id="KW-1185">Reference proteome</keyword>
<gene>
    <name evidence="4" type="ORF">K402DRAFT_419768</name>
</gene>
<feature type="transmembrane region" description="Helical" evidence="2">
    <location>
        <begin position="155"/>
        <end position="175"/>
    </location>
</feature>
<name>A0A6G1H4G8_9PEZI</name>
<evidence type="ECO:0000313" key="4">
    <source>
        <dbReference type="EMBL" id="KAF1987899.1"/>
    </source>
</evidence>
<organism evidence="4 5">
    <name type="scientific">Aulographum hederae CBS 113979</name>
    <dbReference type="NCBI Taxonomy" id="1176131"/>
    <lineage>
        <taxon>Eukaryota</taxon>
        <taxon>Fungi</taxon>
        <taxon>Dikarya</taxon>
        <taxon>Ascomycota</taxon>
        <taxon>Pezizomycotina</taxon>
        <taxon>Dothideomycetes</taxon>
        <taxon>Pleosporomycetidae</taxon>
        <taxon>Aulographales</taxon>
        <taxon>Aulographaceae</taxon>
    </lineage>
</organism>
<evidence type="ECO:0000256" key="2">
    <source>
        <dbReference type="SAM" id="Phobius"/>
    </source>
</evidence>
<dbReference type="AlphaFoldDB" id="A0A6G1H4G8"/>
<sequence length="178" mass="17653">MRYTAALLVAGASYAAAQTTSAATPATSSTGSNYPCVQAIENIVLTCKSTGQIGLDACQPNDYGCLCAAIDIYNRCYNDCPQDPAKVGDNNRQIIYCNAADAAASQSAAAQSTRRASGSSAAAAASATSTATTSSDEDSPSNTASSSADAASSTGAAAGIAVPITGFMAVALSFFGML</sequence>
<feature type="chain" id="PRO_5026336529" description="Extracellular membrane protein CFEM domain-containing protein" evidence="3">
    <location>
        <begin position="18"/>
        <end position="178"/>
    </location>
</feature>
<dbReference type="OrthoDB" id="2507140at2759"/>
<accession>A0A6G1H4G8</accession>
<dbReference type="Proteomes" id="UP000800041">
    <property type="component" value="Unassembled WGS sequence"/>
</dbReference>
<keyword evidence="2" id="KW-0812">Transmembrane</keyword>